<dbReference type="AlphaFoldDB" id="A0A7W0CU71"/>
<comment type="function">
    <text evidence="11">This enzyme has both lysozyme (acetylmuramidase) and diacetylmuramidase activities.</text>
</comment>
<evidence type="ECO:0000313" key="14">
    <source>
        <dbReference type="Proteomes" id="UP000530928"/>
    </source>
</evidence>
<evidence type="ECO:0000256" key="8">
    <source>
        <dbReference type="ARBA" id="ARBA00022801"/>
    </source>
</evidence>
<dbReference type="InterPro" id="IPR002053">
    <property type="entry name" value="Glyco_hydro_25"/>
</dbReference>
<comment type="catalytic activity">
    <reaction evidence="1">
        <text>Hydrolysis of (1-&gt;4)-beta-linkages between N-acetylmuramic acid and N-acetyl-D-glucosamine residues in a peptidoglycan and between N-acetyl-D-glucosamine residues in chitodextrins.</text>
        <dbReference type="EC" id="3.2.1.17"/>
    </reaction>
</comment>
<keyword evidence="10" id="KW-0326">Glycosidase</keyword>
<dbReference type="GO" id="GO:0003796">
    <property type="term" value="F:lysozyme activity"/>
    <property type="evidence" value="ECO:0007669"/>
    <property type="project" value="UniProtKB-EC"/>
</dbReference>
<gene>
    <name evidence="13" type="ORF">HNR30_008835</name>
</gene>
<dbReference type="GO" id="GO:0009253">
    <property type="term" value="P:peptidoglycan catabolic process"/>
    <property type="evidence" value="ECO:0007669"/>
    <property type="project" value="InterPro"/>
</dbReference>
<evidence type="ECO:0000256" key="9">
    <source>
        <dbReference type="ARBA" id="ARBA00023157"/>
    </source>
</evidence>
<feature type="signal peptide" evidence="12">
    <location>
        <begin position="1"/>
        <end position="24"/>
    </location>
</feature>
<dbReference type="Pfam" id="PF01183">
    <property type="entry name" value="Glyco_hydro_25"/>
    <property type="match status" value="1"/>
</dbReference>
<dbReference type="SUPFAM" id="SSF51445">
    <property type="entry name" value="(Trans)glycosidases"/>
    <property type="match status" value="1"/>
</dbReference>
<dbReference type="GO" id="GO:0005576">
    <property type="term" value="C:extracellular region"/>
    <property type="evidence" value="ECO:0007669"/>
    <property type="project" value="UniProtKB-SubCell"/>
</dbReference>
<evidence type="ECO:0000313" key="13">
    <source>
        <dbReference type="EMBL" id="MBA2897437.1"/>
    </source>
</evidence>
<dbReference type="PROSITE" id="PS51904">
    <property type="entry name" value="GLYCOSYL_HYDROL_F25_2"/>
    <property type="match status" value="1"/>
</dbReference>
<accession>A0A7W0CU71</accession>
<dbReference type="PANTHER" id="PTHR34135:SF2">
    <property type="entry name" value="LYSOZYME"/>
    <property type="match status" value="1"/>
</dbReference>
<organism evidence="13 14">
    <name type="scientific">Nonomuraea soli</name>
    <dbReference type="NCBI Taxonomy" id="1032476"/>
    <lineage>
        <taxon>Bacteria</taxon>
        <taxon>Bacillati</taxon>
        <taxon>Actinomycetota</taxon>
        <taxon>Actinomycetes</taxon>
        <taxon>Streptosporangiales</taxon>
        <taxon>Streptosporangiaceae</taxon>
        <taxon>Nonomuraea</taxon>
    </lineage>
</organism>
<dbReference type="FunFam" id="3.20.20.80:FF:000060">
    <property type="entry name" value="Lysozyme M1"/>
    <property type="match status" value="1"/>
</dbReference>
<proteinExistence type="inferred from homology"/>
<reference evidence="13 14" key="1">
    <citation type="submission" date="2020-07" db="EMBL/GenBank/DDBJ databases">
        <title>Genomic Encyclopedia of Type Strains, Phase IV (KMG-IV): sequencing the most valuable type-strain genomes for metagenomic binning, comparative biology and taxonomic classification.</title>
        <authorList>
            <person name="Goeker M."/>
        </authorList>
    </citation>
    <scope>NUCLEOTIDE SEQUENCE [LARGE SCALE GENOMIC DNA]</scope>
    <source>
        <strain evidence="13 14">DSM 45533</strain>
    </source>
</reference>
<evidence type="ECO:0000256" key="4">
    <source>
        <dbReference type="ARBA" id="ARBA00012732"/>
    </source>
</evidence>
<evidence type="ECO:0000256" key="12">
    <source>
        <dbReference type="SAM" id="SignalP"/>
    </source>
</evidence>
<evidence type="ECO:0000256" key="2">
    <source>
        <dbReference type="ARBA" id="ARBA00004613"/>
    </source>
</evidence>
<protein>
    <recommendedName>
        <fullName evidence="4">lysozyme</fullName>
        <ecNumber evidence="4">3.2.1.17</ecNumber>
    </recommendedName>
</protein>
<evidence type="ECO:0000256" key="11">
    <source>
        <dbReference type="ARBA" id="ARBA00055588"/>
    </source>
</evidence>
<dbReference type="EMBL" id="JACDUR010000011">
    <property type="protein sequence ID" value="MBA2897437.1"/>
    <property type="molecule type" value="Genomic_DNA"/>
</dbReference>
<comment type="similarity">
    <text evidence="3">Belongs to the glycosyl hydrolase 25 family.</text>
</comment>
<evidence type="ECO:0000256" key="10">
    <source>
        <dbReference type="ARBA" id="ARBA00023295"/>
    </source>
</evidence>
<evidence type="ECO:0000256" key="7">
    <source>
        <dbReference type="ARBA" id="ARBA00022638"/>
    </source>
</evidence>
<evidence type="ECO:0000256" key="6">
    <source>
        <dbReference type="ARBA" id="ARBA00022529"/>
    </source>
</evidence>
<dbReference type="PANTHER" id="PTHR34135">
    <property type="entry name" value="LYSOZYME"/>
    <property type="match status" value="1"/>
</dbReference>
<dbReference type="GO" id="GO:0016998">
    <property type="term" value="P:cell wall macromolecule catabolic process"/>
    <property type="evidence" value="ECO:0007669"/>
    <property type="project" value="InterPro"/>
</dbReference>
<keyword evidence="8" id="KW-0378">Hydrolase</keyword>
<dbReference type="GO" id="GO:0042742">
    <property type="term" value="P:defense response to bacterium"/>
    <property type="evidence" value="ECO:0007669"/>
    <property type="project" value="UniProtKB-KW"/>
</dbReference>
<keyword evidence="7" id="KW-0081">Bacteriolytic enzyme</keyword>
<keyword evidence="9" id="KW-1015">Disulfide bond</keyword>
<evidence type="ECO:0000256" key="1">
    <source>
        <dbReference type="ARBA" id="ARBA00000632"/>
    </source>
</evidence>
<dbReference type="GO" id="GO:0031640">
    <property type="term" value="P:killing of cells of another organism"/>
    <property type="evidence" value="ECO:0007669"/>
    <property type="project" value="UniProtKB-KW"/>
</dbReference>
<dbReference type="InterPro" id="IPR018077">
    <property type="entry name" value="Glyco_hydro_fam25_subgr"/>
</dbReference>
<keyword evidence="6" id="KW-0929">Antimicrobial</keyword>
<dbReference type="CDD" id="cd06412">
    <property type="entry name" value="GH25_CH-type"/>
    <property type="match status" value="1"/>
</dbReference>
<dbReference type="InterPro" id="IPR017853">
    <property type="entry name" value="GH"/>
</dbReference>
<comment type="caution">
    <text evidence="13">The sequence shown here is derived from an EMBL/GenBank/DDBJ whole genome shotgun (WGS) entry which is preliminary data.</text>
</comment>
<keyword evidence="5" id="KW-0964">Secreted</keyword>
<name>A0A7W0CU71_9ACTN</name>
<comment type="subcellular location">
    <subcellularLocation>
        <location evidence="2">Secreted</location>
    </subcellularLocation>
</comment>
<evidence type="ECO:0000256" key="5">
    <source>
        <dbReference type="ARBA" id="ARBA00022525"/>
    </source>
</evidence>
<sequence length="335" mass="35666">MKRMVLIAALAALGVPALSGTAEASNGVPGVDVSNWTGEVDWSTVTSGGGKFAFVHATEGSDWTSPAFQSQYGGAAGAGLVRGAYHFALPNSSEGTQQAEHFLANGGAWVADGLTLPGVLDLEDNPYKDRNGLNTCYNLTPEQMVTWIKDFTTTYKRRTGRNAIIYTTTSWWRTCTADSTKFKANPLWLARWGTEPGELPKGWTKHTFWQSADKGTLVGGQDSFNGTESQLKELANPPAEVSVGGTARGRKTFVLSLANTGPHPLTDIRVDGRAFGGKISKAPKGCKFSGTAVKCLIPKINVGKKLNLVFSIKPKPAGSVGIRFTVGEVKVTLKA</sequence>
<evidence type="ECO:0000256" key="3">
    <source>
        <dbReference type="ARBA" id="ARBA00010646"/>
    </source>
</evidence>
<dbReference type="Gene3D" id="3.20.20.80">
    <property type="entry name" value="Glycosidases"/>
    <property type="match status" value="1"/>
</dbReference>
<dbReference type="SMART" id="SM00641">
    <property type="entry name" value="Glyco_25"/>
    <property type="match status" value="1"/>
</dbReference>
<keyword evidence="14" id="KW-1185">Reference proteome</keyword>
<dbReference type="GO" id="GO:0016052">
    <property type="term" value="P:carbohydrate catabolic process"/>
    <property type="evidence" value="ECO:0007669"/>
    <property type="project" value="TreeGrafter"/>
</dbReference>
<keyword evidence="12" id="KW-0732">Signal</keyword>
<dbReference type="EC" id="3.2.1.17" evidence="4"/>
<feature type="chain" id="PRO_5031430448" description="lysozyme" evidence="12">
    <location>
        <begin position="25"/>
        <end position="335"/>
    </location>
</feature>
<dbReference type="Proteomes" id="UP000530928">
    <property type="component" value="Unassembled WGS sequence"/>
</dbReference>